<reference evidence="1" key="1">
    <citation type="journal article" date="2020" name="mSystems">
        <title>Genome- and Community-Level Interaction Insights into Carbon Utilization and Element Cycling Functions of Hydrothermarchaeota in Hydrothermal Sediment.</title>
        <authorList>
            <person name="Zhou Z."/>
            <person name="Liu Y."/>
            <person name="Xu W."/>
            <person name="Pan J."/>
            <person name="Luo Z.H."/>
            <person name="Li M."/>
        </authorList>
    </citation>
    <scope>NUCLEOTIDE SEQUENCE [LARGE SCALE GENOMIC DNA]</scope>
    <source>
        <strain evidence="1">SpSt-210</strain>
    </source>
</reference>
<sequence length="555" mass="62572">MELVSALTDAERGAFSNPEGALATLQLSLELGARQGAAAAMPWLAGIFQRLAATEIVLQAPSVLDRIREILESAEAIEPTTWNSVVDSVRVELEERGGAALYLLALGAARGGRVEDAISYLHFALLEYQYSGLRISFIELVAKILRNLDYDAVPYTVDLIEEMIRNICGPSTWLAERDDAKRWMIEQLGPLVLHPSPQAVARIVVDPDSASPVIAAYLDARNEYEDCTPWVEEFLAELEVRIDPAEDTLDFERLEAVRRFIEPCTTYWKGSRGEQAWARHILNRSIAQIRASGHLHSLLRWLERTIDKGFVSALVDLVPGEWTGHQVASLARSLHDTPTTEGFRVLLDRIRRCPKNEFYFSRAIVIFLATRDLFPDDSGILDSISSFCLEIADRFSKTRDLRAKALAIGLFCSSRLDSLVKVITGIGRRNPDIFREALEYILQTNENWGDELQTIAAAYRAVENWLQLCPPGQRKNPSSAERCIRTLHAQAVRHLPEQKVEPFLGTVLRYFNLCPPEGISLHSFELFRYTLECLYYTTGRPNLYGKREPQLLEEA</sequence>
<comment type="caution">
    <text evidence="1">The sequence shown here is derived from an EMBL/GenBank/DDBJ whole genome shotgun (WGS) entry which is preliminary data.</text>
</comment>
<name>A0A831TBC1_9BACT</name>
<protein>
    <submittedName>
        <fullName evidence="1">Uncharacterized protein</fullName>
    </submittedName>
</protein>
<evidence type="ECO:0000313" key="1">
    <source>
        <dbReference type="EMBL" id="HEG91935.1"/>
    </source>
</evidence>
<dbReference type="EMBL" id="DSIY01000255">
    <property type="protein sequence ID" value="HEG91935.1"/>
    <property type="molecule type" value="Genomic_DNA"/>
</dbReference>
<dbReference type="AlphaFoldDB" id="A0A831TBC1"/>
<proteinExistence type="predicted"/>
<accession>A0A831TBC1</accession>
<gene>
    <name evidence="1" type="ORF">ENP34_10940</name>
</gene>
<organism evidence="1">
    <name type="scientific">Thermorudis peleae</name>
    <dbReference type="NCBI Taxonomy" id="1382356"/>
    <lineage>
        <taxon>Bacteria</taxon>
        <taxon>Pseudomonadati</taxon>
        <taxon>Thermomicrobiota</taxon>
        <taxon>Thermomicrobia</taxon>
        <taxon>Thermomicrobia incertae sedis</taxon>
        <taxon>Thermorudis</taxon>
    </lineage>
</organism>